<evidence type="ECO:0000256" key="1">
    <source>
        <dbReference type="SAM" id="Coils"/>
    </source>
</evidence>
<organism evidence="2 3">
    <name type="scientific">Mesobaculum littorinae</name>
    <dbReference type="NCBI Taxonomy" id="2486419"/>
    <lineage>
        <taxon>Bacteria</taxon>
        <taxon>Pseudomonadati</taxon>
        <taxon>Pseudomonadota</taxon>
        <taxon>Alphaproteobacteria</taxon>
        <taxon>Rhodobacterales</taxon>
        <taxon>Roseobacteraceae</taxon>
        <taxon>Mesobaculum</taxon>
    </lineage>
</organism>
<sequence>MDKKPTTLTLPQEYEVLLKAMLTTDEKVTQLLRLLDLLNEPDHPMTELGQALIEALQRIAEDLRKATQLRDEHRAALNQANETNTALSQLLKDISGQLQDIRAENLSLKQQISEIHGLMFSPVD</sequence>
<evidence type="ECO:0000313" key="2">
    <source>
        <dbReference type="EMBL" id="RVV99028.1"/>
    </source>
</evidence>
<dbReference type="AlphaFoldDB" id="A0A438AK08"/>
<keyword evidence="3" id="KW-1185">Reference proteome</keyword>
<evidence type="ECO:0000313" key="3">
    <source>
        <dbReference type="Proteomes" id="UP000285908"/>
    </source>
</evidence>
<protein>
    <submittedName>
        <fullName evidence="2">Uncharacterized protein</fullName>
    </submittedName>
</protein>
<accession>A0A438AK08</accession>
<dbReference type="OrthoDB" id="7861122at2"/>
<gene>
    <name evidence="2" type="ORF">EKE94_09145</name>
</gene>
<name>A0A438AK08_9RHOB</name>
<keyword evidence="1" id="KW-0175">Coiled coil</keyword>
<dbReference type="Proteomes" id="UP000285908">
    <property type="component" value="Unassembled WGS sequence"/>
</dbReference>
<comment type="caution">
    <text evidence="2">The sequence shown here is derived from an EMBL/GenBank/DDBJ whole genome shotgun (WGS) entry which is preliminary data.</text>
</comment>
<dbReference type="EMBL" id="RQXX01000002">
    <property type="protein sequence ID" value="RVV99028.1"/>
    <property type="molecule type" value="Genomic_DNA"/>
</dbReference>
<feature type="coiled-coil region" evidence="1">
    <location>
        <begin position="56"/>
        <end position="111"/>
    </location>
</feature>
<reference evidence="2 3" key="1">
    <citation type="submission" date="2018-11" db="EMBL/GenBank/DDBJ databases">
        <title>Mesobaculum littorinae gen. nov., sp. nov., isolated from Littorina scabra that represents a novel genus of the order Rhodobacteraceae.</title>
        <authorList>
            <person name="Li F."/>
        </authorList>
    </citation>
    <scope>NUCLEOTIDE SEQUENCE [LARGE SCALE GENOMIC DNA]</scope>
    <source>
        <strain evidence="2 3">M0103</strain>
    </source>
</reference>
<proteinExistence type="predicted"/>
<dbReference type="RefSeq" id="WP_127906262.1">
    <property type="nucleotide sequence ID" value="NZ_RQXX01000002.1"/>
</dbReference>